<proteinExistence type="predicted"/>
<reference evidence="2" key="1">
    <citation type="submission" date="2020-04" db="EMBL/GenBank/DDBJ databases">
        <title>Draft genome resource of the tomato pathogen Pseudocercospora fuligena.</title>
        <authorList>
            <person name="Zaccaron A."/>
        </authorList>
    </citation>
    <scope>NUCLEOTIDE SEQUENCE</scope>
    <source>
        <strain evidence="2">PF001</strain>
    </source>
</reference>
<feature type="chain" id="PRO_5034091738" description="Ecp2 effector protein domain-containing protein" evidence="1">
    <location>
        <begin position="20"/>
        <end position="180"/>
    </location>
</feature>
<evidence type="ECO:0000313" key="3">
    <source>
        <dbReference type="Proteomes" id="UP000660729"/>
    </source>
</evidence>
<dbReference type="OrthoDB" id="3647614at2759"/>
<keyword evidence="1" id="KW-0732">Signal</keyword>
<evidence type="ECO:0000256" key="1">
    <source>
        <dbReference type="SAM" id="SignalP"/>
    </source>
</evidence>
<dbReference type="EMBL" id="JABCIY010000101">
    <property type="protein sequence ID" value="KAF7192909.1"/>
    <property type="molecule type" value="Genomic_DNA"/>
</dbReference>
<keyword evidence="3" id="KW-1185">Reference proteome</keyword>
<dbReference type="AlphaFoldDB" id="A0A8H6RK15"/>
<comment type="caution">
    <text evidence="2">The sequence shown here is derived from an EMBL/GenBank/DDBJ whole genome shotgun (WGS) entry which is preliminary data.</text>
</comment>
<sequence length="180" mass="18399">MPSMLNRAAFGASIAVAYGLALPQGTTGPSGGFSPYPQNTNITYYEGLSAAAGAELGAVNELPSSALKTTCGKPVGEDVIKVSFLRRPSCKWVSLTKFKSLYCTPLKHSGVAIAQTVNGSCTFTLFSDTDSCSLLGQGATGETGFGYNKHVITIPNGDGSTCIATGVRDGGKASGVWACG</sequence>
<name>A0A8H6RK15_9PEZI</name>
<gene>
    <name evidence="2" type="ORF">HII31_05720</name>
</gene>
<organism evidence="2 3">
    <name type="scientific">Pseudocercospora fuligena</name>
    <dbReference type="NCBI Taxonomy" id="685502"/>
    <lineage>
        <taxon>Eukaryota</taxon>
        <taxon>Fungi</taxon>
        <taxon>Dikarya</taxon>
        <taxon>Ascomycota</taxon>
        <taxon>Pezizomycotina</taxon>
        <taxon>Dothideomycetes</taxon>
        <taxon>Dothideomycetidae</taxon>
        <taxon>Mycosphaerellales</taxon>
        <taxon>Mycosphaerellaceae</taxon>
        <taxon>Pseudocercospora</taxon>
    </lineage>
</organism>
<evidence type="ECO:0000313" key="2">
    <source>
        <dbReference type="EMBL" id="KAF7192909.1"/>
    </source>
</evidence>
<evidence type="ECO:0008006" key="4">
    <source>
        <dbReference type="Google" id="ProtNLM"/>
    </source>
</evidence>
<dbReference type="Proteomes" id="UP000660729">
    <property type="component" value="Unassembled WGS sequence"/>
</dbReference>
<feature type="signal peptide" evidence="1">
    <location>
        <begin position="1"/>
        <end position="19"/>
    </location>
</feature>
<accession>A0A8H6RK15</accession>
<protein>
    <recommendedName>
        <fullName evidence="4">Ecp2 effector protein domain-containing protein</fullName>
    </recommendedName>
</protein>